<keyword evidence="4" id="KW-1185">Reference proteome</keyword>
<dbReference type="CDD" id="cd00293">
    <property type="entry name" value="USP-like"/>
    <property type="match status" value="1"/>
</dbReference>
<dbReference type="InterPro" id="IPR014729">
    <property type="entry name" value="Rossmann-like_a/b/a_fold"/>
</dbReference>
<accession>A0A930VK57</accession>
<dbReference type="RefSeq" id="WP_194708543.1">
    <property type="nucleotide sequence ID" value="NZ_JADKPN010000015.1"/>
</dbReference>
<dbReference type="InterPro" id="IPR006016">
    <property type="entry name" value="UspA"/>
</dbReference>
<proteinExistence type="predicted"/>
<organism evidence="3 4">
    <name type="scientific">Nocardioides islandensis</name>
    <dbReference type="NCBI Taxonomy" id="433663"/>
    <lineage>
        <taxon>Bacteria</taxon>
        <taxon>Bacillati</taxon>
        <taxon>Actinomycetota</taxon>
        <taxon>Actinomycetes</taxon>
        <taxon>Propionibacteriales</taxon>
        <taxon>Nocardioidaceae</taxon>
        <taxon>Nocardioides</taxon>
    </lineage>
</organism>
<feature type="domain" description="UspA" evidence="2">
    <location>
        <begin position="2"/>
        <end position="133"/>
    </location>
</feature>
<gene>
    <name evidence="3" type="ORF">ISU07_19665</name>
</gene>
<sequence>MGRVVVGVHGTEASRRALQRAATIARERGWGLEVVTAWPEADEALIHDVPGHYNAARGRAMRWQADAVAALDPSLLPRLSTYLVNARPAEALVARSADADLLVVGTAASTDAPDLPGVSGTCCREARCPTDVVADPRASRRRDRGKAPRARSRQAPNRVTHDAP</sequence>
<evidence type="ECO:0000256" key="1">
    <source>
        <dbReference type="SAM" id="MobiDB-lite"/>
    </source>
</evidence>
<feature type="region of interest" description="Disordered" evidence="1">
    <location>
        <begin position="130"/>
        <end position="164"/>
    </location>
</feature>
<dbReference type="EMBL" id="JADKPN010000015">
    <property type="protein sequence ID" value="MBF4765355.1"/>
    <property type="molecule type" value="Genomic_DNA"/>
</dbReference>
<feature type="compositionally biased region" description="Basic residues" evidence="1">
    <location>
        <begin position="139"/>
        <end position="152"/>
    </location>
</feature>
<dbReference type="SUPFAM" id="SSF52402">
    <property type="entry name" value="Adenine nucleotide alpha hydrolases-like"/>
    <property type="match status" value="1"/>
</dbReference>
<name>A0A930VK57_9ACTN</name>
<comment type="caution">
    <text evidence="3">The sequence shown here is derived from an EMBL/GenBank/DDBJ whole genome shotgun (WGS) entry which is preliminary data.</text>
</comment>
<evidence type="ECO:0000313" key="4">
    <source>
        <dbReference type="Proteomes" id="UP000640489"/>
    </source>
</evidence>
<evidence type="ECO:0000259" key="2">
    <source>
        <dbReference type="Pfam" id="PF00582"/>
    </source>
</evidence>
<dbReference type="Gene3D" id="3.40.50.620">
    <property type="entry name" value="HUPs"/>
    <property type="match status" value="1"/>
</dbReference>
<dbReference type="Pfam" id="PF00582">
    <property type="entry name" value="Usp"/>
    <property type="match status" value="1"/>
</dbReference>
<dbReference type="AlphaFoldDB" id="A0A930VK57"/>
<reference evidence="3" key="1">
    <citation type="submission" date="2020-11" db="EMBL/GenBank/DDBJ databases">
        <title>Nocardioides sp. nov., isolated from Soil of Cynanchum wilfordii Hemsley rhizosphere.</title>
        <authorList>
            <person name="Lee J.-S."/>
            <person name="Suh M.K."/>
            <person name="Kim J.-S."/>
        </authorList>
    </citation>
    <scope>NUCLEOTIDE SEQUENCE</scope>
    <source>
        <strain evidence="3">KCTC 19275</strain>
    </source>
</reference>
<dbReference type="Proteomes" id="UP000640489">
    <property type="component" value="Unassembled WGS sequence"/>
</dbReference>
<evidence type="ECO:0000313" key="3">
    <source>
        <dbReference type="EMBL" id="MBF4765355.1"/>
    </source>
</evidence>
<protein>
    <submittedName>
        <fullName evidence="3">Universal stress protein</fullName>
    </submittedName>
</protein>